<proteinExistence type="predicted"/>
<feature type="compositionally biased region" description="Basic and acidic residues" evidence="2">
    <location>
        <begin position="534"/>
        <end position="574"/>
    </location>
</feature>
<feature type="domain" description="RRM" evidence="3">
    <location>
        <begin position="285"/>
        <end position="364"/>
    </location>
</feature>
<feature type="region of interest" description="Disordered" evidence="2">
    <location>
        <begin position="1"/>
        <end position="183"/>
    </location>
</feature>
<evidence type="ECO:0000256" key="1">
    <source>
        <dbReference type="PROSITE-ProRule" id="PRU00176"/>
    </source>
</evidence>
<evidence type="ECO:0000259" key="3">
    <source>
        <dbReference type="PROSITE" id="PS50102"/>
    </source>
</evidence>
<feature type="compositionally biased region" description="Polar residues" evidence="2">
    <location>
        <begin position="156"/>
        <end position="165"/>
    </location>
</feature>
<feature type="compositionally biased region" description="Basic and acidic residues" evidence="2">
    <location>
        <begin position="612"/>
        <end position="648"/>
    </location>
</feature>
<dbReference type="InterPro" id="IPR034257">
    <property type="entry name" value="Acinus_RRM"/>
</dbReference>
<evidence type="ECO:0000256" key="2">
    <source>
        <dbReference type="SAM" id="MobiDB-lite"/>
    </source>
</evidence>
<sequence length="691" mass="79402">MEKRERSSEHAKVNVNVNANANESEDVPKTFENKTANEQEQGKGKGKEPMDVNREENVRLVETQQHSGYHRTVVHADEGRSSANNGGSLRRVVIQSVDELSREREYDTEVGGKKGKETKEEEEKEKEKQQQHEQGMDKKESKKNIEIVRSPRTHGNEITSKSTRGFASDRNKSGVEEERLQGKEDTLISKSRYDNLRVVADVDMTKEETSEHDIGSSNVADGSGGGSSSSSSSSGGNTNFTNVNKLSITTGRKRRVFSAFKDEGGAADNNTNHNSFDKNVSVSSAALFVEGFKRPLNTTKLLHRFGEFGPVKRFWINNVKTHCYIVFESVDDAVKCRTAMDGTYYPTDQPKIHAGELRMKHVTSEEASRKIDEEEMKKRNGQPSFVHVAAPPPPQTTTLSSRKHNDLFTKNIAHDNHGHSNNHAHLNLNLNPNPNSNSNPNLNPYLATNLADVTGFQSRAMRSLQQSNDIMTRAKEPTEFFNWTKTQPKIFWCALTDEQADKRDAELAEQEKEEALKKSRILSEEKERHRRDKSKSSSRDIDNNKDKRFDRRGRDKDHHRDRNRSSSRKFESRHPFKQIQKYQSFEITNKITIIIIITDLVPRGHDYRREGTRYRERERDKGREKDREKEKERDRERERTRRSEEKKVHQSRSRSYRSGRSKTKPYKKIKNIESEAQAVNKAKRVLQLLTI</sequence>
<comment type="caution">
    <text evidence="4">The sequence shown here is derived from an EMBL/GenBank/DDBJ whole genome shotgun (WGS) entry which is preliminary data.</text>
</comment>
<dbReference type="CDD" id="cd12432">
    <property type="entry name" value="RRM_ACINU"/>
    <property type="match status" value="1"/>
</dbReference>
<feature type="region of interest" description="Disordered" evidence="2">
    <location>
        <begin position="612"/>
        <end position="668"/>
    </location>
</feature>
<gene>
    <name evidence="4" type="ORF">RFI_34594</name>
</gene>
<dbReference type="Pfam" id="PF00076">
    <property type="entry name" value="RRM_1"/>
    <property type="match status" value="1"/>
</dbReference>
<feature type="region of interest" description="Disordered" evidence="2">
    <location>
        <begin position="504"/>
        <end position="575"/>
    </location>
</feature>
<feature type="compositionally biased region" description="Basic residues" evidence="2">
    <location>
        <begin position="649"/>
        <end position="668"/>
    </location>
</feature>
<feature type="compositionally biased region" description="Basic and acidic residues" evidence="2">
    <location>
        <begin position="504"/>
        <end position="527"/>
    </location>
</feature>
<dbReference type="InterPro" id="IPR012677">
    <property type="entry name" value="Nucleotide-bd_a/b_plait_sf"/>
</dbReference>
<dbReference type="AlphaFoldDB" id="X6LLK7"/>
<name>X6LLK7_RETFI</name>
<dbReference type="PANTHER" id="PTHR47031">
    <property type="entry name" value="SAP DNA-BINDING DOMAIN-CONTAINING PROTEIN"/>
    <property type="match status" value="1"/>
</dbReference>
<dbReference type="Gene3D" id="3.30.70.330">
    <property type="match status" value="1"/>
</dbReference>
<dbReference type="SUPFAM" id="SSF54928">
    <property type="entry name" value="RNA-binding domain, RBD"/>
    <property type="match status" value="1"/>
</dbReference>
<protein>
    <recommendedName>
        <fullName evidence="3">RRM domain-containing protein</fullName>
    </recommendedName>
</protein>
<dbReference type="Proteomes" id="UP000023152">
    <property type="component" value="Unassembled WGS sequence"/>
</dbReference>
<dbReference type="InterPro" id="IPR000504">
    <property type="entry name" value="RRM_dom"/>
</dbReference>
<feature type="compositionally biased region" description="Basic and acidic residues" evidence="2">
    <location>
        <begin position="1"/>
        <end position="12"/>
    </location>
</feature>
<keyword evidence="5" id="KW-1185">Reference proteome</keyword>
<keyword evidence="1" id="KW-0694">RNA-binding</keyword>
<evidence type="ECO:0000313" key="5">
    <source>
        <dbReference type="Proteomes" id="UP000023152"/>
    </source>
</evidence>
<organism evidence="4 5">
    <name type="scientific">Reticulomyxa filosa</name>
    <dbReference type="NCBI Taxonomy" id="46433"/>
    <lineage>
        <taxon>Eukaryota</taxon>
        <taxon>Sar</taxon>
        <taxon>Rhizaria</taxon>
        <taxon>Retaria</taxon>
        <taxon>Foraminifera</taxon>
        <taxon>Monothalamids</taxon>
        <taxon>Reticulomyxidae</taxon>
        <taxon>Reticulomyxa</taxon>
    </lineage>
</organism>
<evidence type="ECO:0000313" key="4">
    <source>
        <dbReference type="EMBL" id="ETO02818.1"/>
    </source>
</evidence>
<dbReference type="EMBL" id="ASPP01034847">
    <property type="protein sequence ID" value="ETO02818.1"/>
    <property type="molecule type" value="Genomic_DNA"/>
</dbReference>
<feature type="region of interest" description="Disordered" evidence="2">
    <location>
        <begin position="206"/>
        <end position="245"/>
    </location>
</feature>
<dbReference type="OrthoDB" id="5348404at2759"/>
<dbReference type="InterPro" id="IPR035979">
    <property type="entry name" value="RBD_domain_sf"/>
</dbReference>
<dbReference type="PROSITE" id="PS50102">
    <property type="entry name" value="RRM"/>
    <property type="match status" value="1"/>
</dbReference>
<reference evidence="4 5" key="1">
    <citation type="journal article" date="2013" name="Curr. Biol.">
        <title>The Genome of the Foraminiferan Reticulomyxa filosa.</title>
        <authorList>
            <person name="Glockner G."/>
            <person name="Hulsmann N."/>
            <person name="Schleicher M."/>
            <person name="Noegel A.A."/>
            <person name="Eichinger L."/>
            <person name="Gallinger C."/>
            <person name="Pawlowski J."/>
            <person name="Sierra R."/>
            <person name="Euteneuer U."/>
            <person name="Pillet L."/>
            <person name="Moustafa A."/>
            <person name="Platzer M."/>
            <person name="Groth M."/>
            <person name="Szafranski K."/>
            <person name="Schliwa M."/>
        </authorList>
    </citation>
    <scope>NUCLEOTIDE SEQUENCE [LARGE SCALE GENOMIC DNA]</scope>
</reference>
<dbReference type="GO" id="GO:0003723">
    <property type="term" value="F:RNA binding"/>
    <property type="evidence" value="ECO:0007669"/>
    <property type="project" value="UniProtKB-UniRule"/>
</dbReference>
<feature type="compositionally biased region" description="Basic and acidic residues" evidence="2">
    <location>
        <begin position="364"/>
        <end position="378"/>
    </location>
</feature>
<accession>X6LLK7</accession>
<feature type="compositionally biased region" description="Basic and acidic residues" evidence="2">
    <location>
        <begin position="167"/>
        <end position="183"/>
    </location>
</feature>
<dbReference type="SMART" id="SM00360">
    <property type="entry name" value="RRM"/>
    <property type="match status" value="1"/>
</dbReference>
<feature type="compositionally biased region" description="Basic and acidic residues" evidence="2">
    <location>
        <begin position="99"/>
        <end position="146"/>
    </location>
</feature>
<feature type="region of interest" description="Disordered" evidence="2">
    <location>
        <begin position="364"/>
        <end position="401"/>
    </location>
</feature>
<feature type="compositionally biased region" description="Basic and acidic residues" evidence="2">
    <location>
        <begin position="26"/>
        <end position="59"/>
    </location>
</feature>
<feature type="compositionally biased region" description="Low complexity" evidence="2">
    <location>
        <begin position="13"/>
        <end position="22"/>
    </location>
</feature>
<dbReference type="PANTHER" id="PTHR47031:SF3">
    <property type="entry name" value="SAP DOMAIN-CONTAINING PROTEIN"/>
    <property type="match status" value="1"/>
</dbReference>